<proteinExistence type="predicted"/>
<keyword evidence="1" id="KW-0175">Coiled coil</keyword>
<evidence type="ECO:0000313" key="4">
    <source>
        <dbReference type="Proteomes" id="UP001642464"/>
    </source>
</evidence>
<evidence type="ECO:0000256" key="1">
    <source>
        <dbReference type="SAM" id="Coils"/>
    </source>
</evidence>
<dbReference type="InterPro" id="IPR036770">
    <property type="entry name" value="Ankyrin_rpt-contain_sf"/>
</dbReference>
<dbReference type="EMBL" id="CAXAMM010020324">
    <property type="protein sequence ID" value="CAK9047696.1"/>
    <property type="molecule type" value="Genomic_DNA"/>
</dbReference>
<feature type="coiled-coil region" evidence="1">
    <location>
        <begin position="255"/>
        <end position="282"/>
    </location>
</feature>
<feature type="coiled-coil region" evidence="1">
    <location>
        <begin position="10"/>
        <end position="37"/>
    </location>
</feature>
<name>A0ABP0M880_9DINO</name>
<dbReference type="Proteomes" id="UP001642464">
    <property type="component" value="Unassembled WGS sequence"/>
</dbReference>
<gene>
    <name evidence="3" type="ORF">SCF082_LOCUS26673</name>
</gene>
<evidence type="ECO:0000256" key="2">
    <source>
        <dbReference type="SAM" id="MobiDB-lite"/>
    </source>
</evidence>
<organism evidence="3 4">
    <name type="scientific">Durusdinium trenchii</name>
    <dbReference type="NCBI Taxonomy" id="1381693"/>
    <lineage>
        <taxon>Eukaryota</taxon>
        <taxon>Sar</taxon>
        <taxon>Alveolata</taxon>
        <taxon>Dinophyceae</taxon>
        <taxon>Suessiales</taxon>
        <taxon>Symbiodiniaceae</taxon>
        <taxon>Durusdinium</taxon>
    </lineage>
</organism>
<sequence>MAPWLTDERSRKSEVQEERLRTQLKDLEHQLARRAAERVGEGTKPWQDYSHRKQRFKNHVDEVARRTQRSTIGGLASLGFPIVFPFDAAFSTMPDSPRLLQEKRVLAEIQSLQRQREEIFAFGGDDKGGEMREDLAEDHTEFHDEAALKMVSELNVQVVVLEFRPPADGDAEKLYGACSLNKLEELETLLKEPLHPEALKPKSLEHAVRAAVGASHWDCIALLLEAGTKTIVDLVFPRHQAALALAEVFPSPQTRKRHSALMEELLEKMEDLNSRMAEESYARPDWEPVVRVPVEPVVRRPAWEPVVRPPVVEPVVRAPAPPFVPAEPMGRRIPHPEPEMRSPSRGRERSPAGLTVKARIARQLAAKLDASVRLFGTRIRDVETFHQAADGQFKGSRYGKVPRHFVPNRVIDRFELSETLRRLDIFATPQDVDQLISTTSSVALEELFEILQQAWESRRVAPPTLPLWRR</sequence>
<feature type="region of interest" description="Disordered" evidence="2">
    <location>
        <begin position="326"/>
        <end position="353"/>
    </location>
</feature>
<evidence type="ECO:0000313" key="3">
    <source>
        <dbReference type="EMBL" id="CAK9047696.1"/>
    </source>
</evidence>
<dbReference type="Gene3D" id="1.25.40.20">
    <property type="entry name" value="Ankyrin repeat-containing domain"/>
    <property type="match status" value="1"/>
</dbReference>
<protein>
    <submittedName>
        <fullName evidence="3">Protein-ribulosamine 3-kinase</fullName>
    </submittedName>
</protein>
<feature type="compositionally biased region" description="Basic and acidic residues" evidence="2">
    <location>
        <begin position="334"/>
        <end position="350"/>
    </location>
</feature>
<reference evidence="3 4" key="1">
    <citation type="submission" date="2024-02" db="EMBL/GenBank/DDBJ databases">
        <authorList>
            <person name="Chen Y."/>
            <person name="Shah S."/>
            <person name="Dougan E. K."/>
            <person name="Thang M."/>
            <person name="Chan C."/>
        </authorList>
    </citation>
    <scope>NUCLEOTIDE SEQUENCE [LARGE SCALE GENOMIC DNA]</scope>
</reference>
<comment type="caution">
    <text evidence="3">The sequence shown here is derived from an EMBL/GenBank/DDBJ whole genome shotgun (WGS) entry which is preliminary data.</text>
</comment>
<accession>A0ABP0M880</accession>
<keyword evidence="4" id="KW-1185">Reference proteome</keyword>